<dbReference type="Gene3D" id="3.30.200.20">
    <property type="entry name" value="Phosphorylase Kinase, domain 1"/>
    <property type="match status" value="1"/>
</dbReference>
<dbReference type="PANTHER" id="PTHR48007:SF22">
    <property type="entry name" value="PROTEIN STRUBBELIG-RECEPTOR FAMILY 3-LIKE ISOFORM X1"/>
    <property type="match status" value="1"/>
</dbReference>
<dbReference type="InterPro" id="IPR001245">
    <property type="entry name" value="Ser-Thr/Tyr_kinase_cat_dom"/>
</dbReference>
<evidence type="ECO:0000256" key="2">
    <source>
        <dbReference type="ARBA" id="ARBA00022614"/>
    </source>
</evidence>
<dbReference type="Proteomes" id="UP000623129">
    <property type="component" value="Unassembled WGS sequence"/>
</dbReference>
<dbReference type="InterPro" id="IPR046959">
    <property type="entry name" value="PRK1-6/SRF4-like"/>
</dbReference>
<feature type="chain" id="PRO_5032468633" evidence="9">
    <location>
        <begin position="30"/>
        <end position="578"/>
    </location>
</feature>
<feature type="signal peptide" evidence="9">
    <location>
        <begin position="1"/>
        <end position="29"/>
    </location>
</feature>
<keyword evidence="3 8" id="KW-0812">Transmembrane</keyword>
<feature type="compositionally biased region" description="Polar residues" evidence="7">
    <location>
        <begin position="170"/>
        <end position="179"/>
    </location>
</feature>
<dbReference type="OrthoDB" id="676979at2759"/>
<proteinExistence type="predicted"/>
<dbReference type="Gene3D" id="3.80.10.10">
    <property type="entry name" value="Ribonuclease Inhibitor"/>
    <property type="match status" value="1"/>
</dbReference>
<keyword evidence="9" id="KW-0732">Signal</keyword>
<evidence type="ECO:0000256" key="9">
    <source>
        <dbReference type="SAM" id="SignalP"/>
    </source>
</evidence>
<dbReference type="FunFam" id="1.10.510.10:FF:000095">
    <property type="entry name" value="protein STRUBBELIG-RECEPTOR FAMILY 8"/>
    <property type="match status" value="1"/>
</dbReference>
<evidence type="ECO:0000259" key="10">
    <source>
        <dbReference type="PROSITE" id="PS50011"/>
    </source>
</evidence>
<evidence type="ECO:0000256" key="5">
    <source>
        <dbReference type="ARBA" id="ARBA00022989"/>
    </source>
</evidence>
<dbReference type="InterPro" id="IPR001611">
    <property type="entry name" value="Leu-rich_rpt"/>
</dbReference>
<evidence type="ECO:0000256" key="6">
    <source>
        <dbReference type="ARBA" id="ARBA00023136"/>
    </source>
</evidence>
<dbReference type="Gene3D" id="1.10.510.10">
    <property type="entry name" value="Transferase(Phosphotransferase) domain 1"/>
    <property type="match status" value="1"/>
</dbReference>
<evidence type="ECO:0000256" key="3">
    <source>
        <dbReference type="ARBA" id="ARBA00022692"/>
    </source>
</evidence>
<accession>A0A833QFB2</accession>
<sequence>MNHKRISEAKRRVYLRLVLLLVFCTDLHAAMPFFPTYTNSEDVYAINKLYSALGSPPLSGWTSLGGDPCYELWQGVQCNQFTGSIPSTLSYLTSLSDLKLSDNKLSGHLPPSIRYLRSLTTMHVQNNELSGTLEVLQNLPLKDLNIANNQFSGIVPENLLKIPNFQSEGNQLNVTVSPSPEQPPPATDGPVQQSSPPSPVYNPPLHPKRKTIDAKAIAYGVAISSSIIIAIAILLVKICIPTWKEKQNASLKRVKVIMHEQSKEPDSANNTTQSIQNNQVAILQQYTDSFSEENLIEECSFGKLYLAEDEERMLYTVLKIEERISKIPVNNFLRSVDYVSKIDHCNILRLVGYCAEYEQRLLVYRYFSKTTLNDIIYSHDSSKRTILLSWMSRIQVALQAANALEYLHEGGQNPIVHQQFAPRNILLDNDLQVCISCCGLASSLPFVSELQSYCPLALSYNAPEVNESQNWSVKSDVYSFGVVLLELLTGREPYDSTRPRAERHLARWASYQLHDIDALVKMVDPALEGRFPIRSLSRVADIISRCIQEEPEFRPSMKEIVQDLTRALNADDGSSSIF</sequence>
<dbReference type="PANTHER" id="PTHR48007">
    <property type="entry name" value="LEUCINE-RICH REPEAT RECEPTOR-LIKE PROTEIN KINASE PXC1"/>
    <property type="match status" value="1"/>
</dbReference>
<dbReference type="GO" id="GO:0005524">
    <property type="term" value="F:ATP binding"/>
    <property type="evidence" value="ECO:0007669"/>
    <property type="project" value="InterPro"/>
</dbReference>
<evidence type="ECO:0000256" key="4">
    <source>
        <dbReference type="ARBA" id="ARBA00022737"/>
    </source>
</evidence>
<feature type="domain" description="Protein kinase" evidence="10">
    <location>
        <begin position="290"/>
        <end position="568"/>
    </location>
</feature>
<evidence type="ECO:0000256" key="7">
    <source>
        <dbReference type="SAM" id="MobiDB-lite"/>
    </source>
</evidence>
<comment type="caution">
    <text evidence="11">The sequence shown here is derived from an EMBL/GenBank/DDBJ whole genome shotgun (WGS) entry which is preliminary data.</text>
</comment>
<dbReference type="GO" id="GO:0004672">
    <property type="term" value="F:protein kinase activity"/>
    <property type="evidence" value="ECO:0007669"/>
    <property type="project" value="InterPro"/>
</dbReference>
<name>A0A833QFB2_9POAL</name>
<organism evidence="11 12">
    <name type="scientific">Carex littledalei</name>
    <dbReference type="NCBI Taxonomy" id="544730"/>
    <lineage>
        <taxon>Eukaryota</taxon>
        <taxon>Viridiplantae</taxon>
        <taxon>Streptophyta</taxon>
        <taxon>Embryophyta</taxon>
        <taxon>Tracheophyta</taxon>
        <taxon>Spermatophyta</taxon>
        <taxon>Magnoliopsida</taxon>
        <taxon>Liliopsida</taxon>
        <taxon>Poales</taxon>
        <taxon>Cyperaceae</taxon>
        <taxon>Cyperoideae</taxon>
        <taxon>Cariceae</taxon>
        <taxon>Carex</taxon>
        <taxon>Carex subgen. Euthyceras</taxon>
    </lineage>
</organism>
<dbReference type="Pfam" id="PF00560">
    <property type="entry name" value="LRR_1"/>
    <property type="match status" value="2"/>
</dbReference>
<dbReference type="Pfam" id="PF07714">
    <property type="entry name" value="PK_Tyr_Ser-Thr"/>
    <property type="match status" value="1"/>
</dbReference>
<dbReference type="GO" id="GO:0016020">
    <property type="term" value="C:membrane"/>
    <property type="evidence" value="ECO:0007669"/>
    <property type="project" value="UniProtKB-SubCell"/>
</dbReference>
<evidence type="ECO:0000313" key="11">
    <source>
        <dbReference type="EMBL" id="KAF3325615.1"/>
    </source>
</evidence>
<keyword evidence="5 8" id="KW-1133">Transmembrane helix</keyword>
<feature type="region of interest" description="Disordered" evidence="7">
    <location>
        <begin position="170"/>
        <end position="207"/>
    </location>
</feature>
<protein>
    <submittedName>
        <fullName evidence="11">Protein STRUBBELIG-RECEPTOR FAMILY 3 isoform X3</fullName>
    </submittedName>
</protein>
<keyword evidence="2" id="KW-0433">Leucine-rich repeat</keyword>
<evidence type="ECO:0000313" key="12">
    <source>
        <dbReference type="Proteomes" id="UP000623129"/>
    </source>
</evidence>
<evidence type="ECO:0000256" key="8">
    <source>
        <dbReference type="SAM" id="Phobius"/>
    </source>
</evidence>
<keyword evidence="12" id="KW-1185">Reference proteome</keyword>
<dbReference type="InterPro" id="IPR000719">
    <property type="entry name" value="Prot_kinase_dom"/>
</dbReference>
<evidence type="ECO:0000256" key="1">
    <source>
        <dbReference type="ARBA" id="ARBA00004370"/>
    </source>
</evidence>
<comment type="subcellular location">
    <subcellularLocation>
        <location evidence="1">Membrane</location>
    </subcellularLocation>
</comment>
<keyword evidence="11" id="KW-0675">Receptor</keyword>
<feature type="transmembrane region" description="Helical" evidence="8">
    <location>
        <begin position="216"/>
        <end position="236"/>
    </location>
</feature>
<dbReference type="SUPFAM" id="SSF52058">
    <property type="entry name" value="L domain-like"/>
    <property type="match status" value="1"/>
</dbReference>
<dbReference type="InterPro" id="IPR013210">
    <property type="entry name" value="LRR_N_plant-typ"/>
</dbReference>
<feature type="compositionally biased region" description="Pro residues" evidence="7">
    <location>
        <begin position="196"/>
        <end position="205"/>
    </location>
</feature>
<dbReference type="SUPFAM" id="SSF56112">
    <property type="entry name" value="Protein kinase-like (PK-like)"/>
    <property type="match status" value="1"/>
</dbReference>
<keyword evidence="6 8" id="KW-0472">Membrane</keyword>
<gene>
    <name evidence="11" type="ORF">FCM35_KLT08695</name>
</gene>
<dbReference type="InterPro" id="IPR032675">
    <property type="entry name" value="LRR_dom_sf"/>
</dbReference>
<dbReference type="InterPro" id="IPR011009">
    <property type="entry name" value="Kinase-like_dom_sf"/>
</dbReference>
<keyword evidence="4" id="KW-0677">Repeat</keyword>
<dbReference type="EMBL" id="SWLB01000019">
    <property type="protein sequence ID" value="KAF3325615.1"/>
    <property type="molecule type" value="Genomic_DNA"/>
</dbReference>
<reference evidence="11" key="1">
    <citation type="submission" date="2020-01" db="EMBL/GenBank/DDBJ databases">
        <title>Genome sequence of Kobresia littledalei, the first chromosome-level genome in the family Cyperaceae.</title>
        <authorList>
            <person name="Qu G."/>
        </authorList>
    </citation>
    <scope>NUCLEOTIDE SEQUENCE</scope>
    <source>
        <strain evidence="11">C.B.Clarke</strain>
        <tissue evidence="11">Leaf</tissue>
    </source>
</reference>
<dbReference type="Pfam" id="PF08263">
    <property type="entry name" value="LRRNT_2"/>
    <property type="match status" value="1"/>
</dbReference>
<dbReference type="PROSITE" id="PS50011">
    <property type="entry name" value="PROTEIN_KINASE_DOM"/>
    <property type="match status" value="1"/>
</dbReference>
<dbReference type="AlphaFoldDB" id="A0A833QFB2"/>